<dbReference type="InterPro" id="IPR029045">
    <property type="entry name" value="ClpP/crotonase-like_dom_sf"/>
</dbReference>
<comment type="similarity">
    <text evidence="4">Belongs to the enoyl-CoA hydratase/isomerase family.</text>
</comment>
<protein>
    <submittedName>
        <fullName evidence="8">Peroxisomal d3,d2-enoyl-CoA isomeras-like protein</fullName>
    </submittedName>
</protein>
<dbReference type="FunFam" id="3.90.226.10:FF:000048">
    <property type="entry name" value="3,2-trans-enoyl-CoA isomerase"/>
    <property type="match status" value="1"/>
</dbReference>
<keyword evidence="6" id="KW-0576">Peroxisome</keyword>
<evidence type="ECO:0000256" key="1">
    <source>
        <dbReference type="ARBA" id="ARBA00004275"/>
    </source>
</evidence>
<keyword evidence="9" id="KW-1185">Reference proteome</keyword>
<keyword evidence="7" id="KW-0413">Isomerase</keyword>
<evidence type="ECO:0000256" key="6">
    <source>
        <dbReference type="ARBA" id="ARBA00023140"/>
    </source>
</evidence>
<dbReference type="Pfam" id="PF00378">
    <property type="entry name" value="ECH_1"/>
    <property type="match status" value="1"/>
</dbReference>
<dbReference type="PANTHER" id="PTHR43684:SF3">
    <property type="entry name" value="PEROXISOMAL D3,D2-ENOYL-COA ISOMERASE"/>
    <property type="match status" value="1"/>
</dbReference>
<comment type="pathway">
    <text evidence="3">Lipid metabolism; fatty acid beta-oxidation.</text>
</comment>
<dbReference type="Proteomes" id="UP000799423">
    <property type="component" value="Unassembled WGS sequence"/>
</dbReference>
<dbReference type="CDD" id="cd06558">
    <property type="entry name" value="crotonase-like"/>
    <property type="match status" value="1"/>
</dbReference>
<evidence type="ECO:0000256" key="2">
    <source>
        <dbReference type="ARBA" id="ARBA00004685"/>
    </source>
</evidence>
<dbReference type="SUPFAM" id="SSF52096">
    <property type="entry name" value="ClpP/crotonase"/>
    <property type="match status" value="1"/>
</dbReference>
<dbReference type="EMBL" id="MU006288">
    <property type="protein sequence ID" value="KAF2856958.1"/>
    <property type="molecule type" value="Genomic_DNA"/>
</dbReference>
<name>A0A6A7BR32_9PLEO</name>
<dbReference type="OrthoDB" id="448450at2759"/>
<sequence length="281" mass="30634">MTSQSDYTDINFSITNQIGVIKFNRPKQLNSFGGNLIPDVIAALRVLNEHPDTVFTVLTGEGRFFSAGADVTGVGAGSGKTFKNDGEKKLHFAGGLGYATELLRSMIDHKKVLIVALNGPAVGGGAAWFPGIADIVLATTNSWLQCPFSALGLVPENGSALSFAQSMGIHRANDFLMFGRKLTAQELVDAGLYNYVWEETGDAFQRKVIDFLGEQLKVNDGKSMMEMKRLQNAPIRDARMMAVVNAIDALAERFVEGAPTKRFEAKIKELEEKRRSGRSKI</sequence>
<gene>
    <name evidence="8" type="ORF">T440DRAFT_550262</name>
</gene>
<accession>A0A6A7BR32</accession>
<comment type="subcellular location">
    <subcellularLocation>
        <location evidence="1">Peroxisome</location>
    </subcellularLocation>
</comment>
<dbReference type="InterPro" id="IPR001753">
    <property type="entry name" value="Enoyl-CoA_hydra/iso"/>
</dbReference>
<dbReference type="GO" id="GO:0006635">
    <property type="term" value="P:fatty acid beta-oxidation"/>
    <property type="evidence" value="ECO:0007669"/>
    <property type="project" value="TreeGrafter"/>
</dbReference>
<comment type="pathway">
    <text evidence="2">Mycotoxin biosynthesis.</text>
</comment>
<dbReference type="PANTHER" id="PTHR43684">
    <property type="match status" value="1"/>
</dbReference>
<evidence type="ECO:0000313" key="9">
    <source>
        <dbReference type="Proteomes" id="UP000799423"/>
    </source>
</evidence>
<dbReference type="GO" id="GO:0016853">
    <property type="term" value="F:isomerase activity"/>
    <property type="evidence" value="ECO:0007669"/>
    <property type="project" value="UniProtKB-KW"/>
</dbReference>
<organism evidence="8 9">
    <name type="scientific">Plenodomus tracheiphilus IPT5</name>
    <dbReference type="NCBI Taxonomy" id="1408161"/>
    <lineage>
        <taxon>Eukaryota</taxon>
        <taxon>Fungi</taxon>
        <taxon>Dikarya</taxon>
        <taxon>Ascomycota</taxon>
        <taxon>Pezizomycotina</taxon>
        <taxon>Dothideomycetes</taxon>
        <taxon>Pleosporomycetidae</taxon>
        <taxon>Pleosporales</taxon>
        <taxon>Pleosporineae</taxon>
        <taxon>Leptosphaeriaceae</taxon>
        <taxon>Plenodomus</taxon>
    </lineage>
</organism>
<evidence type="ECO:0000256" key="7">
    <source>
        <dbReference type="ARBA" id="ARBA00023235"/>
    </source>
</evidence>
<evidence type="ECO:0000256" key="4">
    <source>
        <dbReference type="ARBA" id="ARBA00005254"/>
    </source>
</evidence>
<reference evidence="8" key="1">
    <citation type="submission" date="2020-01" db="EMBL/GenBank/DDBJ databases">
        <authorList>
            <consortium name="DOE Joint Genome Institute"/>
            <person name="Haridas S."/>
            <person name="Albert R."/>
            <person name="Binder M."/>
            <person name="Bloem J."/>
            <person name="Labutti K."/>
            <person name="Salamov A."/>
            <person name="Andreopoulos B."/>
            <person name="Baker S.E."/>
            <person name="Barry K."/>
            <person name="Bills G."/>
            <person name="Bluhm B.H."/>
            <person name="Cannon C."/>
            <person name="Castanera R."/>
            <person name="Culley D.E."/>
            <person name="Daum C."/>
            <person name="Ezra D."/>
            <person name="Gonzalez J.B."/>
            <person name="Henrissat B."/>
            <person name="Kuo A."/>
            <person name="Liang C."/>
            <person name="Lipzen A."/>
            <person name="Lutzoni F."/>
            <person name="Magnuson J."/>
            <person name="Mondo S."/>
            <person name="Nolan M."/>
            <person name="Ohm R."/>
            <person name="Pangilinan J."/>
            <person name="Park H.-J."/>
            <person name="Ramirez L."/>
            <person name="Alfaro M."/>
            <person name="Sun H."/>
            <person name="Tritt A."/>
            <person name="Yoshinaga Y."/>
            <person name="Zwiers L.-H."/>
            <person name="Turgeon B.G."/>
            <person name="Goodwin S.B."/>
            <person name="Spatafora J.W."/>
            <person name="Crous P.W."/>
            <person name="Grigoriev I.V."/>
        </authorList>
    </citation>
    <scope>NUCLEOTIDE SEQUENCE</scope>
    <source>
        <strain evidence="8">IPT5</strain>
    </source>
</reference>
<dbReference type="Gene3D" id="3.90.226.10">
    <property type="entry name" value="2-enoyl-CoA Hydratase, Chain A, domain 1"/>
    <property type="match status" value="1"/>
</dbReference>
<proteinExistence type="inferred from homology"/>
<dbReference type="GO" id="GO:0005782">
    <property type="term" value="C:peroxisomal matrix"/>
    <property type="evidence" value="ECO:0007669"/>
    <property type="project" value="TreeGrafter"/>
</dbReference>
<keyword evidence="5" id="KW-0843">Virulence</keyword>
<dbReference type="AlphaFoldDB" id="A0A6A7BR32"/>
<evidence type="ECO:0000256" key="5">
    <source>
        <dbReference type="ARBA" id="ARBA00023026"/>
    </source>
</evidence>
<dbReference type="InterPro" id="IPR051053">
    <property type="entry name" value="ECH/Chromodomain_protein"/>
</dbReference>
<evidence type="ECO:0000313" key="8">
    <source>
        <dbReference type="EMBL" id="KAF2856958.1"/>
    </source>
</evidence>
<evidence type="ECO:0000256" key="3">
    <source>
        <dbReference type="ARBA" id="ARBA00005005"/>
    </source>
</evidence>